<dbReference type="CDD" id="cd01412">
    <property type="entry name" value="SIRT5_Af1_CobB"/>
    <property type="match status" value="1"/>
</dbReference>
<evidence type="ECO:0000313" key="7">
    <source>
        <dbReference type="Proteomes" id="UP000640583"/>
    </source>
</evidence>
<evidence type="ECO:0000259" key="5">
    <source>
        <dbReference type="PROSITE" id="PS50305"/>
    </source>
</evidence>
<evidence type="ECO:0000313" key="6">
    <source>
        <dbReference type="EMBL" id="MBI1492373.1"/>
    </source>
</evidence>
<dbReference type="GO" id="GO:0070403">
    <property type="term" value="F:NAD+ binding"/>
    <property type="evidence" value="ECO:0007669"/>
    <property type="project" value="UniProtKB-UniRule"/>
</dbReference>
<dbReference type="InterPro" id="IPR003000">
    <property type="entry name" value="Sirtuin"/>
</dbReference>
<keyword evidence="1" id="KW-0808">Transferase</keyword>
<feature type="binding site" evidence="3 4">
    <location>
        <position position="138"/>
    </location>
    <ligand>
        <name>Zn(2+)</name>
        <dbReference type="ChEBI" id="CHEBI:29105"/>
    </ligand>
</feature>
<dbReference type="GO" id="GO:0036054">
    <property type="term" value="F:protein-malonyllysine demalonylase activity"/>
    <property type="evidence" value="ECO:0007669"/>
    <property type="project" value="InterPro"/>
</dbReference>
<comment type="catalytic activity">
    <reaction evidence="3">
        <text>N(6)-succinyl-L-lysyl-[protein] + NAD(+) + H2O = 2''-O-succinyl-ADP-D-ribose + nicotinamide + L-lysyl-[protein]</text>
        <dbReference type="Rhea" id="RHEA:47668"/>
        <dbReference type="Rhea" id="RHEA-COMP:9752"/>
        <dbReference type="Rhea" id="RHEA-COMP:11877"/>
        <dbReference type="ChEBI" id="CHEBI:15377"/>
        <dbReference type="ChEBI" id="CHEBI:17154"/>
        <dbReference type="ChEBI" id="CHEBI:29969"/>
        <dbReference type="ChEBI" id="CHEBI:57540"/>
        <dbReference type="ChEBI" id="CHEBI:87830"/>
        <dbReference type="ChEBI" id="CHEBI:87832"/>
    </reaction>
</comment>
<dbReference type="InterPro" id="IPR027546">
    <property type="entry name" value="Sirtuin_class_III"/>
</dbReference>
<comment type="function">
    <text evidence="3">NAD-dependent lysine deacetylase and desuccinylase that specifically removes acetyl and succinyl groups on target proteins. Modulates the activities of several proteins which are inactive in their acylated form.</text>
</comment>
<feature type="domain" description="Deacetylase sirtuin-type" evidence="5">
    <location>
        <begin position="1"/>
        <end position="233"/>
    </location>
</feature>
<dbReference type="InterPro" id="IPR050134">
    <property type="entry name" value="NAD-dep_sirtuin_deacylases"/>
</dbReference>
<feature type="binding site" evidence="3">
    <location>
        <position position="55"/>
    </location>
    <ligand>
        <name>substrate</name>
    </ligand>
</feature>
<dbReference type="Gene3D" id="3.30.1600.10">
    <property type="entry name" value="SIR2/SIRT2 'Small Domain"/>
    <property type="match status" value="1"/>
</dbReference>
<feature type="binding site" evidence="3 4">
    <location>
        <position position="116"/>
    </location>
    <ligand>
        <name>Zn(2+)</name>
        <dbReference type="ChEBI" id="CHEBI:29105"/>
    </ligand>
</feature>
<accession>A0A8J7IBL8</accession>
<feature type="binding site" evidence="3">
    <location>
        <begin position="201"/>
        <end position="203"/>
    </location>
    <ligand>
        <name>NAD(+)</name>
        <dbReference type="ChEBI" id="CHEBI:57540"/>
    </ligand>
</feature>
<dbReference type="GO" id="GO:0036055">
    <property type="term" value="F:protein-succinyllysine desuccinylase activity"/>
    <property type="evidence" value="ECO:0007669"/>
    <property type="project" value="UniProtKB-UniRule"/>
</dbReference>
<comment type="domain">
    <text evidence="3">2 residues (Tyr-55 and Arg-58) present in a large hydrophobic pocket are probably involved in substrate specificity. They are important for desuccinylation activity, but dispensable for deacetylation activity.</text>
</comment>
<dbReference type="InterPro" id="IPR029035">
    <property type="entry name" value="DHS-like_NAD/FAD-binding_dom"/>
</dbReference>
<keyword evidence="3 4" id="KW-0862">Zinc</keyword>
<feature type="binding site" evidence="3">
    <location>
        <position position="58"/>
    </location>
    <ligand>
        <name>substrate</name>
    </ligand>
</feature>
<dbReference type="PANTHER" id="PTHR11085:SF4">
    <property type="entry name" value="NAD-DEPENDENT PROTEIN DEACYLASE"/>
    <property type="match status" value="1"/>
</dbReference>
<dbReference type="EC" id="2.3.1.286" evidence="3"/>
<evidence type="ECO:0000256" key="2">
    <source>
        <dbReference type="ARBA" id="ARBA00023027"/>
    </source>
</evidence>
<evidence type="ECO:0000256" key="1">
    <source>
        <dbReference type="ARBA" id="ARBA00022679"/>
    </source>
</evidence>
<feature type="binding site" evidence="3 4">
    <location>
        <position position="135"/>
    </location>
    <ligand>
        <name>Zn(2+)</name>
        <dbReference type="ChEBI" id="CHEBI:29105"/>
    </ligand>
</feature>
<keyword evidence="3" id="KW-0963">Cytoplasm</keyword>
<dbReference type="Gene3D" id="3.40.50.1220">
    <property type="entry name" value="TPP-binding domain"/>
    <property type="match status" value="1"/>
</dbReference>
<feature type="binding site" evidence="3">
    <location>
        <begin position="175"/>
        <end position="177"/>
    </location>
    <ligand>
        <name>NAD(+)</name>
        <dbReference type="ChEBI" id="CHEBI:57540"/>
    </ligand>
</feature>
<dbReference type="EMBL" id="JADCKQ010000001">
    <property type="protein sequence ID" value="MBI1492373.1"/>
    <property type="molecule type" value="Genomic_DNA"/>
</dbReference>
<keyword evidence="2 3" id="KW-0520">NAD</keyword>
<organism evidence="6 7">
    <name type="scientific">Halocynthiibacter styelae</name>
    <dbReference type="NCBI Taxonomy" id="2761955"/>
    <lineage>
        <taxon>Bacteria</taxon>
        <taxon>Pseudomonadati</taxon>
        <taxon>Pseudomonadota</taxon>
        <taxon>Alphaproteobacteria</taxon>
        <taxon>Rhodobacterales</taxon>
        <taxon>Paracoccaceae</taxon>
        <taxon>Halocynthiibacter</taxon>
    </lineage>
</organism>
<comment type="catalytic activity">
    <reaction evidence="3">
        <text>N(6)-acetyl-L-lysyl-[protein] + NAD(+) + H2O = 2''-O-acetyl-ADP-D-ribose + nicotinamide + L-lysyl-[protein]</text>
        <dbReference type="Rhea" id="RHEA:43636"/>
        <dbReference type="Rhea" id="RHEA-COMP:9752"/>
        <dbReference type="Rhea" id="RHEA-COMP:10731"/>
        <dbReference type="ChEBI" id="CHEBI:15377"/>
        <dbReference type="ChEBI" id="CHEBI:17154"/>
        <dbReference type="ChEBI" id="CHEBI:29969"/>
        <dbReference type="ChEBI" id="CHEBI:57540"/>
        <dbReference type="ChEBI" id="CHEBI:61930"/>
        <dbReference type="ChEBI" id="CHEBI:83767"/>
        <dbReference type="EC" id="2.3.1.286"/>
    </reaction>
</comment>
<evidence type="ECO:0000256" key="3">
    <source>
        <dbReference type="HAMAP-Rule" id="MF_01121"/>
    </source>
</evidence>
<keyword evidence="7" id="KW-1185">Reference proteome</keyword>
<dbReference type="GO" id="GO:0005737">
    <property type="term" value="C:cytoplasm"/>
    <property type="evidence" value="ECO:0007669"/>
    <property type="project" value="UniProtKB-SubCell"/>
</dbReference>
<dbReference type="SUPFAM" id="SSF52467">
    <property type="entry name" value="DHS-like NAD/FAD-binding domain"/>
    <property type="match status" value="1"/>
</dbReference>
<dbReference type="GO" id="GO:0017136">
    <property type="term" value="F:histone deacetylase activity, NAD-dependent"/>
    <property type="evidence" value="ECO:0007669"/>
    <property type="project" value="TreeGrafter"/>
</dbReference>
<comment type="caution">
    <text evidence="6">The sequence shown here is derived from an EMBL/GenBank/DDBJ whole genome shotgun (WGS) entry which is preliminary data.</text>
</comment>
<dbReference type="RefSeq" id="WP_228847298.1">
    <property type="nucleotide sequence ID" value="NZ_JADCKQ010000001.1"/>
</dbReference>
<comment type="caution">
    <text evidence="3">Lacks conserved residue(s) required for the propagation of feature annotation.</text>
</comment>
<comment type="similarity">
    <text evidence="3">Belongs to the sirtuin family. Class III subfamily.</text>
</comment>
<feature type="binding site" evidence="3">
    <location>
        <begin position="90"/>
        <end position="93"/>
    </location>
    <ligand>
        <name>NAD(+)</name>
        <dbReference type="ChEBI" id="CHEBI:57540"/>
    </ligand>
</feature>
<dbReference type="Proteomes" id="UP000640583">
    <property type="component" value="Unassembled WGS sequence"/>
</dbReference>
<feature type="binding site" evidence="3 4">
    <location>
        <position position="119"/>
    </location>
    <ligand>
        <name>Zn(2+)</name>
        <dbReference type="ChEBI" id="CHEBI:29105"/>
    </ligand>
</feature>
<protein>
    <recommendedName>
        <fullName evidence="3">NAD-dependent protein deacylase</fullName>
        <ecNumber evidence="3">2.3.1.286</ecNumber>
    </recommendedName>
    <alternativeName>
        <fullName evidence="3">Regulatory protein SIR2 homolog</fullName>
    </alternativeName>
</protein>
<dbReference type="Pfam" id="PF02146">
    <property type="entry name" value="SIR2"/>
    <property type="match status" value="1"/>
</dbReference>
<dbReference type="AlphaFoldDB" id="A0A8J7IBL8"/>
<name>A0A8J7IBL8_9RHOB</name>
<keyword evidence="3 4" id="KW-0479">Metal-binding</keyword>
<dbReference type="InterPro" id="IPR026590">
    <property type="entry name" value="Ssirtuin_cat_dom"/>
</dbReference>
<comment type="cofactor">
    <cofactor evidence="3">
        <name>Zn(2+)</name>
        <dbReference type="ChEBI" id="CHEBI:29105"/>
    </cofactor>
    <text evidence="3">Binds 1 zinc ion per subunit.</text>
</comment>
<feature type="active site" description="Proton acceptor" evidence="3 4">
    <location>
        <position position="108"/>
    </location>
</feature>
<evidence type="ECO:0000256" key="4">
    <source>
        <dbReference type="PROSITE-ProRule" id="PRU00236"/>
    </source>
</evidence>
<gene>
    <name evidence="3" type="primary">cobB</name>
    <name evidence="6" type="ORF">H1D41_01840</name>
</gene>
<sequence length="233" mass="25914">MTHPTIVILTGSGISAESGIDTFRGAGGLWNRNVVQDLANPQAFARDPKKVHEFYNMRRRGLIGKEPNAAHHALARLEAEYPGDVLVVTQNVDHLHETAGTKNLFHMHGELRKAWCQACDLRMPWQEDLTIEIPCPSCGDFGQMRPDIVWFGEMPYHMDAILAALDAAEVFTSIGTSGTVYPAAGFVEIARNRGVHTVELNLEPSDNHWDFSESHHGPATEVVPQWVDQILRT</sequence>
<dbReference type="PROSITE" id="PS50305">
    <property type="entry name" value="SIRTUIN"/>
    <property type="match status" value="1"/>
</dbReference>
<comment type="subcellular location">
    <subcellularLocation>
        <location evidence="3">Cytoplasm</location>
    </subcellularLocation>
</comment>
<dbReference type="PANTHER" id="PTHR11085">
    <property type="entry name" value="NAD-DEPENDENT PROTEIN DEACYLASE SIRTUIN-5, MITOCHONDRIAL-RELATED"/>
    <property type="match status" value="1"/>
</dbReference>
<proteinExistence type="inferred from homology"/>
<dbReference type="HAMAP" id="MF_01121">
    <property type="entry name" value="Sirtuin_ClassIII"/>
    <property type="match status" value="1"/>
</dbReference>
<dbReference type="GO" id="GO:0008270">
    <property type="term" value="F:zinc ion binding"/>
    <property type="evidence" value="ECO:0007669"/>
    <property type="project" value="UniProtKB-UniRule"/>
</dbReference>
<dbReference type="InterPro" id="IPR026591">
    <property type="entry name" value="Sirtuin_cat_small_dom_sf"/>
</dbReference>
<reference evidence="6" key="1">
    <citation type="submission" date="2020-10" db="EMBL/GenBank/DDBJ databases">
        <title>Paenihalocynthiibacter styelae gen. nov., sp. nov., isolated from stalked sea squirt Styela clava.</title>
        <authorList>
            <person name="Kim Y.-O."/>
            <person name="Yoon J.-H."/>
        </authorList>
    </citation>
    <scope>NUCLEOTIDE SEQUENCE</scope>
    <source>
        <strain evidence="6">MYP1-1</strain>
    </source>
</reference>
<feature type="binding site" evidence="3">
    <location>
        <position position="219"/>
    </location>
    <ligand>
        <name>NAD(+)</name>
        <dbReference type="ChEBI" id="CHEBI:57540"/>
    </ligand>
</feature>